<dbReference type="SUPFAM" id="SSF56801">
    <property type="entry name" value="Acetyl-CoA synthetase-like"/>
    <property type="match status" value="1"/>
</dbReference>
<dbReference type="GO" id="GO:0005777">
    <property type="term" value="C:peroxisome"/>
    <property type="evidence" value="ECO:0007669"/>
    <property type="project" value="UniProtKB-SubCell"/>
</dbReference>
<dbReference type="InterPro" id="IPR042099">
    <property type="entry name" value="ANL_N_sf"/>
</dbReference>
<dbReference type="Pfam" id="PF00501">
    <property type="entry name" value="AMP-binding"/>
    <property type="match status" value="2"/>
</dbReference>
<dbReference type="WBParaSite" id="EVEC_0000141201-mRNA-1">
    <property type="protein sequence ID" value="EVEC_0000141201-mRNA-1"/>
    <property type="gene ID" value="EVEC_0000141201"/>
</dbReference>
<protein>
    <submittedName>
        <fullName evidence="8">AMP-binding domain-containing protein</fullName>
    </submittedName>
</protein>
<dbReference type="AlphaFoldDB" id="A0A0N4UVE8"/>
<keyword evidence="3" id="KW-0436">Ligase</keyword>
<evidence type="ECO:0000313" key="8">
    <source>
        <dbReference type="WBParaSite" id="EVEC_0000141201-mRNA-1"/>
    </source>
</evidence>
<dbReference type="OrthoDB" id="10253869at2759"/>
<evidence type="ECO:0000313" key="7">
    <source>
        <dbReference type="Proteomes" id="UP000274131"/>
    </source>
</evidence>
<feature type="domain" description="AMP-dependent synthetase/ligase" evidence="5">
    <location>
        <begin position="124"/>
        <end position="352"/>
    </location>
</feature>
<dbReference type="Gene3D" id="3.30.300.30">
    <property type="match status" value="1"/>
</dbReference>
<evidence type="ECO:0000259" key="5">
    <source>
        <dbReference type="Pfam" id="PF00501"/>
    </source>
</evidence>
<keyword evidence="7" id="KW-1185">Reference proteome</keyword>
<gene>
    <name evidence="6" type="ORF">EVEC_LOCUS1120</name>
</gene>
<evidence type="ECO:0000256" key="2">
    <source>
        <dbReference type="ARBA" id="ARBA00006432"/>
    </source>
</evidence>
<reference evidence="8" key="1">
    <citation type="submission" date="2017-02" db="UniProtKB">
        <authorList>
            <consortium name="WormBaseParasite"/>
        </authorList>
    </citation>
    <scope>IDENTIFICATION</scope>
</reference>
<dbReference type="Gene3D" id="3.40.50.12780">
    <property type="entry name" value="N-terminal domain of ligase-like"/>
    <property type="match status" value="1"/>
</dbReference>
<evidence type="ECO:0000256" key="4">
    <source>
        <dbReference type="ARBA" id="ARBA00023140"/>
    </source>
</evidence>
<dbReference type="STRING" id="51028.A0A0N4UVE8"/>
<evidence type="ECO:0000313" key="6">
    <source>
        <dbReference type="EMBL" id="VDD85977.1"/>
    </source>
</evidence>
<name>A0A0N4UVE8_ENTVE</name>
<comment type="similarity">
    <text evidence="2">Belongs to the ATP-dependent AMP-binding enzyme family.</text>
</comment>
<dbReference type="InterPro" id="IPR000873">
    <property type="entry name" value="AMP-dep_synth/lig_dom"/>
</dbReference>
<reference evidence="6 7" key="2">
    <citation type="submission" date="2018-10" db="EMBL/GenBank/DDBJ databases">
        <authorList>
            <consortium name="Pathogen Informatics"/>
        </authorList>
    </citation>
    <scope>NUCLEOTIDE SEQUENCE [LARGE SCALE GENOMIC DNA]</scope>
</reference>
<dbReference type="GO" id="GO:0016405">
    <property type="term" value="F:CoA-ligase activity"/>
    <property type="evidence" value="ECO:0007669"/>
    <property type="project" value="TreeGrafter"/>
</dbReference>
<dbReference type="PANTHER" id="PTHR24096">
    <property type="entry name" value="LONG-CHAIN-FATTY-ACID--COA LIGASE"/>
    <property type="match status" value="1"/>
</dbReference>
<dbReference type="EMBL" id="UXUI01007171">
    <property type="protein sequence ID" value="VDD85977.1"/>
    <property type="molecule type" value="Genomic_DNA"/>
</dbReference>
<organism evidence="8">
    <name type="scientific">Enterobius vermicularis</name>
    <name type="common">Human pinworm</name>
    <dbReference type="NCBI Taxonomy" id="51028"/>
    <lineage>
        <taxon>Eukaryota</taxon>
        <taxon>Metazoa</taxon>
        <taxon>Ecdysozoa</taxon>
        <taxon>Nematoda</taxon>
        <taxon>Chromadorea</taxon>
        <taxon>Rhabditida</taxon>
        <taxon>Spirurina</taxon>
        <taxon>Oxyuridomorpha</taxon>
        <taxon>Oxyuroidea</taxon>
        <taxon>Oxyuridae</taxon>
        <taxon>Enterobius</taxon>
    </lineage>
</organism>
<feature type="domain" description="AMP-dependent synthetase/ligase" evidence="5">
    <location>
        <begin position="16"/>
        <end position="94"/>
    </location>
</feature>
<keyword evidence="4" id="KW-0576">Peroxisome</keyword>
<dbReference type="PANTHER" id="PTHR24096:SF149">
    <property type="entry name" value="AMP-BINDING DOMAIN-CONTAINING PROTEIN-RELATED"/>
    <property type="match status" value="1"/>
</dbReference>
<dbReference type="InterPro" id="IPR045851">
    <property type="entry name" value="AMP-bd_C_sf"/>
</dbReference>
<evidence type="ECO:0000256" key="1">
    <source>
        <dbReference type="ARBA" id="ARBA00004275"/>
    </source>
</evidence>
<accession>A0A0N4UVE8</accession>
<comment type="subcellular location">
    <subcellularLocation>
        <location evidence="1">Peroxisome</location>
    </subcellularLocation>
</comment>
<sequence length="439" mass="48466">MAEYSGLPFHIEILKAANSYWDSVAMTAAKSGRQLKYNELYTESYRFATVMKNLGAQKGDIICVILPNCLEYPVIFLGCALIGCSISGISPSVTDYGNYQNCLHFEKVISETEPNYEIDEGFGITLDDTLITPFSSGTTGPPKCVELTHRNYNCATAALRRAVFNELSLMGRRSTLAFLPFYHGSGFWALCFSLLDGHHSIVIESFQPSLVFGCIEKYKVDIINVVPAIVSYMCQNKEDFKKFDLSSVTTVLCGSAPLSRELSEHFLKLYPHVKNLLQGYGMTEIVILSHITPLGYSQNSEDAGSCGKLLPGFQAKAMMFQILDLGSGEEIQKVGEAGELCLKSDSVMKGYYGNPEATSDVIDKDGWLHTGDIVYRNRNDLYFVVDRIKDLIKVNGLQVSPSELESVILSFPGVTDAAVVGIYNAISGQVKFTVLLWHL</sequence>
<evidence type="ECO:0000256" key="3">
    <source>
        <dbReference type="ARBA" id="ARBA00022598"/>
    </source>
</evidence>
<proteinExistence type="inferred from homology"/>
<dbReference type="Proteomes" id="UP000274131">
    <property type="component" value="Unassembled WGS sequence"/>
</dbReference>